<feature type="domain" description="Tryptophan synthase beta chain-like PALP" evidence="7">
    <location>
        <begin position="85"/>
        <end position="377"/>
    </location>
</feature>
<dbReference type="InterPro" id="IPR001926">
    <property type="entry name" value="TrpB-like_PALP"/>
</dbReference>
<evidence type="ECO:0000256" key="4">
    <source>
        <dbReference type="ARBA" id="ARBA00023239"/>
    </source>
</evidence>
<comment type="cofactor">
    <cofactor evidence="1 6">
        <name>pyridoxal 5'-phosphate</name>
        <dbReference type="ChEBI" id="CHEBI:597326"/>
    </cofactor>
</comment>
<evidence type="ECO:0000259" key="8">
    <source>
        <dbReference type="Pfam" id="PF14821"/>
    </source>
</evidence>
<keyword evidence="10" id="KW-1185">Reference proteome</keyword>
<evidence type="ECO:0000256" key="2">
    <source>
        <dbReference type="ARBA" id="ARBA00005517"/>
    </source>
</evidence>
<dbReference type="InterPro" id="IPR051166">
    <property type="entry name" value="Threonine_Synthase"/>
</dbReference>
<dbReference type="Gene3D" id="3.90.1380.10">
    <property type="entry name" value="Threonine synthase, N-terminal domain"/>
    <property type="match status" value="1"/>
</dbReference>
<dbReference type="InterPro" id="IPR029144">
    <property type="entry name" value="Thr_synth_N"/>
</dbReference>
<dbReference type="NCBIfam" id="TIGR00260">
    <property type="entry name" value="thrC"/>
    <property type="match status" value="1"/>
</dbReference>
<keyword evidence="3 6" id="KW-0663">Pyridoxal phosphate</keyword>
<evidence type="ECO:0000313" key="10">
    <source>
        <dbReference type="Proteomes" id="UP000007383"/>
    </source>
</evidence>
<dbReference type="GO" id="GO:0004795">
    <property type="term" value="F:threonine synthase activity"/>
    <property type="evidence" value="ECO:0007669"/>
    <property type="project" value="UniProtKB-UniRule"/>
</dbReference>
<dbReference type="AlphaFoldDB" id="H9UMP4"/>
<evidence type="ECO:0000259" key="7">
    <source>
        <dbReference type="Pfam" id="PF00291"/>
    </source>
</evidence>
<dbReference type="SUPFAM" id="SSF53686">
    <property type="entry name" value="Tryptophan synthase beta subunit-like PLP-dependent enzymes"/>
    <property type="match status" value="1"/>
</dbReference>
<organism evidence="9 10">
    <name type="scientific">Spirochaeta africana (strain ATCC 700263 / DSM 8902 / Z-7692)</name>
    <dbReference type="NCBI Taxonomy" id="889378"/>
    <lineage>
        <taxon>Bacteria</taxon>
        <taxon>Pseudomonadati</taxon>
        <taxon>Spirochaetota</taxon>
        <taxon>Spirochaetia</taxon>
        <taxon>Spirochaetales</taxon>
        <taxon>Spirochaetaceae</taxon>
        <taxon>Spirochaeta</taxon>
    </lineage>
</organism>
<proteinExistence type="inferred from homology"/>
<dbReference type="Pfam" id="PF14821">
    <property type="entry name" value="Thr_synth_N"/>
    <property type="match status" value="1"/>
</dbReference>
<dbReference type="EMBL" id="CP003282">
    <property type="protein sequence ID" value="AFG38787.1"/>
    <property type="molecule type" value="Genomic_DNA"/>
</dbReference>
<dbReference type="Pfam" id="PF00291">
    <property type="entry name" value="PALP"/>
    <property type="match status" value="1"/>
</dbReference>
<dbReference type="EC" id="4.2.3.1" evidence="5"/>
<dbReference type="HOGENOM" id="CLU_015170_0_0_12"/>
<dbReference type="InterPro" id="IPR036052">
    <property type="entry name" value="TrpB-like_PALP_sf"/>
</dbReference>
<dbReference type="Proteomes" id="UP000007383">
    <property type="component" value="Chromosome"/>
</dbReference>
<gene>
    <name evidence="9" type="ordered locus">Spiaf_2763</name>
</gene>
<reference evidence="10" key="1">
    <citation type="journal article" date="2013" name="Stand. Genomic Sci.">
        <title>Complete genome sequence of the halophilic bacterium Spirochaeta africana type strain (Z-7692(T)) from the alkaline Lake Magadi in the East African Rift.</title>
        <authorList>
            <person name="Liolos K."/>
            <person name="Abt B."/>
            <person name="Scheuner C."/>
            <person name="Teshima H."/>
            <person name="Held B."/>
            <person name="Lapidus A."/>
            <person name="Nolan M."/>
            <person name="Lucas S."/>
            <person name="Deshpande S."/>
            <person name="Cheng J.F."/>
            <person name="Tapia R."/>
            <person name="Goodwin L.A."/>
            <person name="Pitluck S."/>
            <person name="Pagani I."/>
            <person name="Ivanova N."/>
            <person name="Mavromatis K."/>
            <person name="Mikhailova N."/>
            <person name="Huntemann M."/>
            <person name="Pati A."/>
            <person name="Chen A."/>
            <person name="Palaniappan K."/>
            <person name="Land M."/>
            <person name="Rohde M."/>
            <person name="Tindall B.J."/>
            <person name="Detter J.C."/>
            <person name="Goker M."/>
            <person name="Bristow J."/>
            <person name="Eisen J.A."/>
            <person name="Markowitz V."/>
            <person name="Hugenholtz P."/>
            <person name="Woyke T."/>
            <person name="Klenk H.P."/>
            <person name="Kyrpides N.C."/>
        </authorList>
    </citation>
    <scope>NUCLEOTIDE SEQUENCE</scope>
    <source>
        <strain evidence="10">ATCC 700263 / DSM 8902 / Z-7692</strain>
    </source>
</reference>
<dbReference type="Gene3D" id="3.40.50.1100">
    <property type="match status" value="2"/>
</dbReference>
<dbReference type="PANTHER" id="PTHR42690">
    <property type="entry name" value="THREONINE SYNTHASE FAMILY MEMBER"/>
    <property type="match status" value="1"/>
</dbReference>
<evidence type="ECO:0000313" key="9">
    <source>
        <dbReference type="EMBL" id="AFG38787.1"/>
    </source>
</evidence>
<name>H9UMP4_SPIAZ</name>
<dbReference type="eggNOG" id="COG0498">
    <property type="taxonomic scope" value="Bacteria"/>
</dbReference>
<evidence type="ECO:0000256" key="5">
    <source>
        <dbReference type="NCBIfam" id="TIGR00260"/>
    </source>
</evidence>
<dbReference type="RefSeq" id="WP_014456769.1">
    <property type="nucleotide sequence ID" value="NC_017098.1"/>
</dbReference>
<evidence type="ECO:0000256" key="1">
    <source>
        <dbReference type="ARBA" id="ARBA00001933"/>
    </source>
</evidence>
<feature type="domain" description="Threonine synthase N-terminal" evidence="8">
    <location>
        <begin position="4"/>
        <end position="64"/>
    </location>
</feature>
<evidence type="ECO:0000256" key="3">
    <source>
        <dbReference type="ARBA" id="ARBA00022898"/>
    </source>
</evidence>
<comment type="similarity">
    <text evidence="2">Belongs to the threonine synthase family.</text>
</comment>
<dbReference type="InterPro" id="IPR037158">
    <property type="entry name" value="Thr_synth_N_sf"/>
</dbReference>
<dbReference type="PATRIC" id="fig|889378.3.peg.2736"/>
<dbReference type="PANTHER" id="PTHR42690:SF1">
    <property type="entry name" value="THREONINE SYNTHASE-LIKE 2"/>
    <property type="match status" value="1"/>
</dbReference>
<dbReference type="KEGG" id="sfc:Spiaf_2763"/>
<keyword evidence="4" id="KW-0456">Lyase</keyword>
<feature type="modified residue" description="N6-(pyridoxal phosphate)lysine" evidence="6">
    <location>
        <position position="105"/>
    </location>
</feature>
<protein>
    <recommendedName>
        <fullName evidence="5">Threonine synthase</fullName>
        <ecNumber evidence="5">4.2.3.1</ecNumber>
    </recommendedName>
</protein>
<dbReference type="STRING" id="889378.Spiaf_2763"/>
<dbReference type="OrthoDB" id="9763107at2"/>
<dbReference type="GO" id="GO:0009088">
    <property type="term" value="P:threonine biosynthetic process"/>
    <property type="evidence" value="ECO:0007669"/>
    <property type="project" value="UniProtKB-UniRule"/>
</dbReference>
<sequence length="434" mass="47177">MQLKSTNNQAPIVGFPEALFQGLAPDGGLYVPVEEADLKQRLRSLGPADDFPAVAATVVEGLLGDTLGDPLEFARSTFPFAPELRDLGNGIYVLELWHGPSAAFKDYGAAFLAASMERLLTDRNQRAIILTATSGDTGSAVAQAFHNRENIDVVILYPEGRVSPLQEKQLTTLGGNIHALRVQGAFDDCQRMVKEAFMDRDLCAKVPLTSANSINIGRLIPQSFYYVWAHAQLKDANAGERMFVVPSGNFGNLTAGVMAWRWGLPIDAFLAATNANDVVPEYLETGIYTPRESVATYSNAMDVGRPSNFDRLMHIFGNSLESVRSMIGGEVVNDTETLALMQRYHRSKGVFLDPHTAVGVAAAERRIKDYTGGRIIVLGTAHPGKFLEVVEQATGVQPPLPDRLQSVLAKQGQSEPIAAEAAALRARLIEWFHA</sequence>
<dbReference type="InterPro" id="IPR004450">
    <property type="entry name" value="Thr_synthase-like"/>
</dbReference>
<accession>H9UMP4</accession>
<evidence type="ECO:0000256" key="6">
    <source>
        <dbReference type="PIRSR" id="PIRSR604450-51"/>
    </source>
</evidence>